<dbReference type="EMBL" id="RAWI01000023">
    <property type="protein sequence ID" value="RKI14906.1"/>
    <property type="molecule type" value="Genomic_DNA"/>
</dbReference>
<dbReference type="Proteomes" id="UP000278907">
    <property type="component" value="Unassembled WGS sequence"/>
</dbReference>
<evidence type="ECO:0000313" key="2">
    <source>
        <dbReference type="Proteomes" id="UP000278907"/>
    </source>
</evidence>
<evidence type="ECO:0008006" key="3">
    <source>
        <dbReference type="Google" id="ProtNLM"/>
    </source>
</evidence>
<proteinExistence type="predicted"/>
<gene>
    <name evidence="1" type="ORF">D7Y13_05145</name>
</gene>
<organism evidence="1 2">
    <name type="scientific">Corallococcus praedator</name>
    <dbReference type="NCBI Taxonomy" id="2316724"/>
    <lineage>
        <taxon>Bacteria</taxon>
        <taxon>Pseudomonadati</taxon>
        <taxon>Myxococcota</taxon>
        <taxon>Myxococcia</taxon>
        <taxon>Myxococcales</taxon>
        <taxon>Cystobacterineae</taxon>
        <taxon>Myxococcaceae</taxon>
        <taxon>Corallococcus</taxon>
    </lineage>
</organism>
<reference evidence="1 2" key="1">
    <citation type="submission" date="2018-09" db="EMBL/GenBank/DDBJ databases">
        <authorList>
            <person name="Livingstone P.G."/>
            <person name="Whitworth D.E."/>
        </authorList>
    </citation>
    <scope>NUCLEOTIDE SEQUENCE [LARGE SCALE GENOMIC DNA]</scope>
    <source>
        <strain evidence="1 2">CA031B</strain>
    </source>
</reference>
<sequence length="114" mass="12257">MLEGFTLLALERLGVRDGGMSGMKGNFTKRPRPQGSTLDFQVTQTASKAPGRAMPDALARELSRRLGSPVPKGLGAQVLAVRVSLDAVRLRIRVQRLPIIGHVLFGLGKEALRG</sequence>
<comment type="caution">
    <text evidence="1">The sequence shown here is derived from an EMBL/GenBank/DDBJ whole genome shotgun (WGS) entry which is preliminary data.</text>
</comment>
<accession>A0ABX9QPJ3</accession>
<keyword evidence="2" id="KW-1185">Reference proteome</keyword>
<protein>
    <recommendedName>
        <fullName evidence="3">DUF721 domain-containing protein</fullName>
    </recommendedName>
</protein>
<name>A0ABX9QPJ3_9BACT</name>
<evidence type="ECO:0000313" key="1">
    <source>
        <dbReference type="EMBL" id="RKI14906.1"/>
    </source>
</evidence>